<dbReference type="InterPro" id="IPR011931">
    <property type="entry name" value="Recomb_XerC"/>
</dbReference>
<keyword evidence="11 12" id="KW-0131">Cell cycle</keyword>
<dbReference type="GO" id="GO:0006313">
    <property type="term" value="P:DNA transposition"/>
    <property type="evidence" value="ECO:0007669"/>
    <property type="project" value="UniProtKB-UniRule"/>
</dbReference>
<dbReference type="InterPro" id="IPR013762">
    <property type="entry name" value="Integrase-like_cat_sf"/>
</dbReference>
<evidence type="ECO:0000256" key="8">
    <source>
        <dbReference type="ARBA" id="ARBA00022908"/>
    </source>
</evidence>
<accession>A0A4R3NA35</accession>
<keyword evidence="8 12" id="KW-0229">DNA integration</keyword>
<feature type="active site" evidence="12">
    <location>
        <position position="241"/>
    </location>
</feature>
<evidence type="ECO:0000256" key="1">
    <source>
        <dbReference type="ARBA" id="ARBA00004496"/>
    </source>
</evidence>
<evidence type="ECO:0000313" key="16">
    <source>
        <dbReference type="Proteomes" id="UP000294650"/>
    </source>
</evidence>
<evidence type="ECO:0000256" key="2">
    <source>
        <dbReference type="ARBA" id="ARBA00006657"/>
    </source>
</evidence>
<dbReference type="NCBIfam" id="NF040815">
    <property type="entry name" value="recomb_XerA_Arch"/>
    <property type="match status" value="1"/>
</dbReference>
<comment type="caution">
    <text evidence="15">The sequence shown here is derived from an EMBL/GenBank/DDBJ whole genome shotgun (WGS) entry which is preliminary data.</text>
</comment>
<feature type="active site" evidence="12">
    <location>
        <position position="244"/>
    </location>
</feature>
<dbReference type="NCBIfam" id="TIGR02224">
    <property type="entry name" value="recomb_XerC"/>
    <property type="match status" value="1"/>
</dbReference>
<dbReference type="HAMAP" id="MF_01808">
    <property type="entry name" value="Recomb_XerC_XerD"/>
    <property type="match status" value="1"/>
</dbReference>
<evidence type="ECO:0000313" key="15">
    <source>
        <dbReference type="EMBL" id="TCT25647.1"/>
    </source>
</evidence>
<comment type="subunit">
    <text evidence="12">Forms a cyclic heterotetrameric complex composed of two molecules of XerC and two molecules of XerD.</text>
</comment>
<proteinExistence type="inferred from homology"/>
<gene>
    <name evidence="12" type="primary">xerD</name>
    <name evidence="15" type="ORF">EDD68_103202</name>
</gene>
<evidence type="ECO:0000256" key="4">
    <source>
        <dbReference type="ARBA" id="ARBA00015810"/>
    </source>
</evidence>
<evidence type="ECO:0000259" key="13">
    <source>
        <dbReference type="PROSITE" id="PS51898"/>
    </source>
</evidence>
<evidence type="ECO:0000256" key="11">
    <source>
        <dbReference type="ARBA" id="ARBA00023306"/>
    </source>
</evidence>
<dbReference type="RefSeq" id="WP_132371074.1">
    <property type="nucleotide sequence ID" value="NZ_SMAN01000003.1"/>
</dbReference>
<evidence type="ECO:0000256" key="9">
    <source>
        <dbReference type="ARBA" id="ARBA00023125"/>
    </source>
</evidence>
<dbReference type="CDD" id="cd00798">
    <property type="entry name" value="INT_XerDC_C"/>
    <property type="match status" value="1"/>
</dbReference>
<organism evidence="15 16">
    <name type="scientific">Melghiribacillus thermohalophilus</name>
    <dbReference type="NCBI Taxonomy" id="1324956"/>
    <lineage>
        <taxon>Bacteria</taxon>
        <taxon>Bacillati</taxon>
        <taxon>Bacillota</taxon>
        <taxon>Bacilli</taxon>
        <taxon>Bacillales</taxon>
        <taxon>Bacillaceae</taxon>
        <taxon>Melghiribacillus</taxon>
    </lineage>
</organism>
<dbReference type="Gene3D" id="1.10.443.10">
    <property type="entry name" value="Intergrase catalytic core"/>
    <property type="match status" value="1"/>
</dbReference>
<dbReference type="HAMAP" id="MF_01807">
    <property type="entry name" value="Recomb_XerD"/>
    <property type="match status" value="1"/>
</dbReference>
<comment type="similarity">
    <text evidence="2">Belongs to the 'phage' integrase family. XerC subfamily.</text>
</comment>
<dbReference type="InterPro" id="IPR044068">
    <property type="entry name" value="CB"/>
</dbReference>
<comment type="function">
    <text evidence="12">Site-specific tyrosine recombinase, which acts by catalyzing the cutting and rejoining of the recombining DNA molecules. The XerC-XerD complex is essential to convert dimers of the bacterial chromosome into monomers to permit their segregation at cell division. It also contributes to the segregational stability of plasmids.</text>
</comment>
<comment type="similarity">
    <text evidence="3 12">Belongs to the 'phage' integrase family. XerD subfamily.</text>
</comment>
<evidence type="ECO:0000259" key="14">
    <source>
        <dbReference type="PROSITE" id="PS51900"/>
    </source>
</evidence>
<dbReference type="PROSITE" id="PS51898">
    <property type="entry name" value="TYR_RECOMBINASE"/>
    <property type="match status" value="1"/>
</dbReference>
<dbReference type="InterPro" id="IPR002104">
    <property type="entry name" value="Integrase_catalytic"/>
</dbReference>
<dbReference type="InterPro" id="IPR011010">
    <property type="entry name" value="DNA_brk_join_enz"/>
</dbReference>
<feature type="domain" description="Core-binding (CB)" evidence="14">
    <location>
        <begin position="1"/>
        <end position="86"/>
    </location>
</feature>
<keyword evidence="9 12" id="KW-0238">DNA-binding</keyword>
<feature type="active site" evidence="12">
    <location>
        <position position="146"/>
    </location>
</feature>
<evidence type="ECO:0000256" key="10">
    <source>
        <dbReference type="ARBA" id="ARBA00023172"/>
    </source>
</evidence>
<protein>
    <recommendedName>
        <fullName evidence="4 12">Tyrosine recombinase XerD</fullName>
    </recommendedName>
</protein>
<feature type="active site" evidence="12">
    <location>
        <position position="267"/>
    </location>
</feature>
<dbReference type="PROSITE" id="PS51900">
    <property type="entry name" value="CB"/>
    <property type="match status" value="1"/>
</dbReference>
<evidence type="ECO:0000256" key="7">
    <source>
        <dbReference type="ARBA" id="ARBA00022829"/>
    </source>
</evidence>
<dbReference type="NCBIfam" id="TIGR02225">
    <property type="entry name" value="recomb_XerD"/>
    <property type="match status" value="1"/>
</dbReference>
<dbReference type="InterPro" id="IPR050090">
    <property type="entry name" value="Tyrosine_recombinase_XerCD"/>
</dbReference>
<dbReference type="PANTHER" id="PTHR30349">
    <property type="entry name" value="PHAGE INTEGRASE-RELATED"/>
    <property type="match status" value="1"/>
</dbReference>
<dbReference type="GO" id="GO:0005737">
    <property type="term" value="C:cytoplasm"/>
    <property type="evidence" value="ECO:0007669"/>
    <property type="project" value="UniProtKB-SubCell"/>
</dbReference>
<evidence type="ECO:0000256" key="12">
    <source>
        <dbReference type="HAMAP-Rule" id="MF_01807"/>
    </source>
</evidence>
<dbReference type="AlphaFoldDB" id="A0A4R3NA35"/>
<name>A0A4R3NA35_9BACI</name>
<dbReference type="GO" id="GO:0007059">
    <property type="term" value="P:chromosome segregation"/>
    <property type="evidence" value="ECO:0007669"/>
    <property type="project" value="UniProtKB-UniRule"/>
</dbReference>
<evidence type="ECO:0000256" key="6">
    <source>
        <dbReference type="ARBA" id="ARBA00022618"/>
    </source>
</evidence>
<feature type="active site" evidence="12">
    <location>
        <position position="170"/>
    </location>
</feature>
<keyword evidence="5 12" id="KW-0963">Cytoplasm</keyword>
<dbReference type="GO" id="GO:0051301">
    <property type="term" value="P:cell division"/>
    <property type="evidence" value="ECO:0007669"/>
    <property type="project" value="UniProtKB-UniRule"/>
</dbReference>
<dbReference type="InterPro" id="IPR023009">
    <property type="entry name" value="Tyrosine_recombinase_XerC/XerD"/>
</dbReference>
<dbReference type="GO" id="GO:0009037">
    <property type="term" value="F:tyrosine-based site-specific recombinase activity"/>
    <property type="evidence" value="ECO:0007669"/>
    <property type="project" value="UniProtKB-UniRule"/>
</dbReference>
<dbReference type="InterPro" id="IPR010998">
    <property type="entry name" value="Integrase_recombinase_N"/>
</dbReference>
<dbReference type="Pfam" id="PF00589">
    <property type="entry name" value="Phage_integrase"/>
    <property type="match status" value="1"/>
</dbReference>
<keyword evidence="6 12" id="KW-0132">Cell division</keyword>
<feature type="active site" description="O-(3'-phospho-DNA)-tyrosine intermediate" evidence="12">
    <location>
        <position position="276"/>
    </location>
</feature>
<dbReference type="Pfam" id="PF02899">
    <property type="entry name" value="Phage_int_SAM_1"/>
    <property type="match status" value="1"/>
</dbReference>
<dbReference type="OrthoDB" id="9801717at2"/>
<evidence type="ECO:0000256" key="3">
    <source>
        <dbReference type="ARBA" id="ARBA00010450"/>
    </source>
</evidence>
<dbReference type="GO" id="GO:0003677">
    <property type="term" value="F:DNA binding"/>
    <property type="evidence" value="ECO:0007669"/>
    <property type="project" value="UniProtKB-UniRule"/>
</dbReference>
<comment type="subcellular location">
    <subcellularLocation>
        <location evidence="1 12">Cytoplasm</location>
    </subcellularLocation>
</comment>
<reference evidence="15 16" key="1">
    <citation type="submission" date="2019-03" db="EMBL/GenBank/DDBJ databases">
        <title>Genomic Encyclopedia of Type Strains, Phase IV (KMG-IV): sequencing the most valuable type-strain genomes for metagenomic binning, comparative biology and taxonomic classification.</title>
        <authorList>
            <person name="Goeker M."/>
        </authorList>
    </citation>
    <scope>NUCLEOTIDE SEQUENCE [LARGE SCALE GENOMIC DNA]</scope>
    <source>
        <strain evidence="15 16">DSM 25894</strain>
    </source>
</reference>
<dbReference type="EMBL" id="SMAN01000003">
    <property type="protein sequence ID" value="TCT25647.1"/>
    <property type="molecule type" value="Genomic_DNA"/>
</dbReference>
<keyword evidence="10 12" id="KW-0233">DNA recombination</keyword>
<keyword evidence="16" id="KW-1185">Reference proteome</keyword>
<dbReference type="SUPFAM" id="SSF56349">
    <property type="entry name" value="DNA breaking-rejoining enzymes"/>
    <property type="match status" value="1"/>
</dbReference>
<evidence type="ECO:0000256" key="5">
    <source>
        <dbReference type="ARBA" id="ARBA00022490"/>
    </source>
</evidence>
<keyword evidence="7 12" id="KW-0159">Chromosome partition</keyword>
<dbReference type="Proteomes" id="UP000294650">
    <property type="component" value="Unassembled WGS sequence"/>
</dbReference>
<sequence length="295" mass="34161">MHHEVEDFLHYLTIERGLSENTVISYRRDLKQYVSFLKKESGLNNVHQIQRVHIMQFLHYLNDSGKSVSTMSRMLSAIRSFHQFLVREHDVKQDASLHIETPKKERKLPKVLSSQEVESLLDLNGHDPLTIRNRAMLEVLYATGLRVTELLSLTMNDLHLTMGFVRCMGKGSRERIIPLGSHAQSAVETYLEHSRPKLLKSRQDDAVFLNHHGRPMTRQGFWKILKSIAREKGIKKEITPHTLRHSFATHLLENGADLRAVQEMLGHADISTTQIYTHVSKSRLKDIYKHFHPRA</sequence>
<dbReference type="PANTHER" id="PTHR30349:SF81">
    <property type="entry name" value="TYROSINE RECOMBINASE XERC"/>
    <property type="match status" value="1"/>
</dbReference>
<dbReference type="Gene3D" id="1.10.150.130">
    <property type="match status" value="1"/>
</dbReference>
<dbReference type="NCBIfam" id="NF001399">
    <property type="entry name" value="PRK00283.1"/>
    <property type="match status" value="1"/>
</dbReference>
<dbReference type="InterPro" id="IPR004107">
    <property type="entry name" value="Integrase_SAM-like_N"/>
</dbReference>
<feature type="domain" description="Tyr recombinase" evidence="13">
    <location>
        <begin position="107"/>
        <end position="289"/>
    </location>
</feature>
<dbReference type="InterPro" id="IPR011932">
    <property type="entry name" value="Recomb_XerD"/>
</dbReference>